<reference evidence="2 3" key="1">
    <citation type="submission" date="2022-10" db="EMBL/GenBank/DDBJ databases">
        <title>Host association and intracellularity evolved multiple times independently in the Rickettsiales.</title>
        <authorList>
            <person name="Castelli M."/>
            <person name="Nardi T."/>
            <person name="Gammuto L."/>
            <person name="Bellinzona G."/>
            <person name="Sabaneyeva E."/>
            <person name="Potekhin A."/>
            <person name="Serra V."/>
            <person name="Petroni G."/>
            <person name="Sassera D."/>
        </authorList>
    </citation>
    <scope>NUCLEOTIDE SEQUENCE [LARGE SCALE GENOMIC DNA]</scope>
    <source>
        <strain evidence="2 3">Kr 154-4</strain>
    </source>
</reference>
<feature type="compositionally biased region" description="Basic and acidic residues" evidence="1">
    <location>
        <begin position="1"/>
        <end position="11"/>
    </location>
</feature>
<feature type="compositionally biased region" description="Polar residues" evidence="1">
    <location>
        <begin position="41"/>
        <end position="83"/>
    </location>
</feature>
<gene>
    <name evidence="2" type="ORF">Trichorick_00530</name>
</gene>
<dbReference type="EMBL" id="CP112932">
    <property type="protein sequence ID" value="WPY00647.1"/>
    <property type="molecule type" value="Genomic_DNA"/>
</dbReference>
<feature type="region of interest" description="Disordered" evidence="1">
    <location>
        <begin position="183"/>
        <end position="232"/>
    </location>
</feature>
<keyword evidence="3" id="KW-1185">Reference proteome</keyword>
<evidence type="ECO:0000313" key="3">
    <source>
        <dbReference type="Proteomes" id="UP001326613"/>
    </source>
</evidence>
<dbReference type="RefSeq" id="WP_323738699.1">
    <property type="nucleotide sequence ID" value="NZ_CP112932.1"/>
</dbReference>
<feature type="compositionally biased region" description="Polar residues" evidence="1">
    <location>
        <begin position="183"/>
        <end position="193"/>
    </location>
</feature>
<accession>A0ABZ0URI2</accession>
<organism evidence="2 3">
    <name type="scientific">Candidatus Trichorickettsia mobilis</name>
    <dbReference type="NCBI Taxonomy" id="1346319"/>
    <lineage>
        <taxon>Bacteria</taxon>
        <taxon>Pseudomonadati</taxon>
        <taxon>Pseudomonadota</taxon>
        <taxon>Alphaproteobacteria</taxon>
        <taxon>Rickettsiales</taxon>
        <taxon>Rickettsiaceae</taxon>
        <taxon>Rickettsieae</taxon>
        <taxon>Candidatus Trichorickettsia</taxon>
    </lineage>
</organism>
<dbReference type="Proteomes" id="UP001326613">
    <property type="component" value="Chromosome"/>
</dbReference>
<feature type="compositionally biased region" description="Pro residues" evidence="1">
    <location>
        <begin position="201"/>
        <end position="232"/>
    </location>
</feature>
<feature type="compositionally biased region" description="Low complexity" evidence="1">
    <location>
        <begin position="138"/>
        <end position="155"/>
    </location>
</feature>
<feature type="compositionally biased region" description="Polar residues" evidence="1">
    <location>
        <begin position="12"/>
        <end position="32"/>
    </location>
</feature>
<feature type="compositionally biased region" description="Low complexity" evidence="1">
    <location>
        <begin position="102"/>
        <end position="131"/>
    </location>
</feature>
<proteinExistence type="predicted"/>
<protein>
    <submittedName>
        <fullName evidence="2">Uncharacterized protein</fullName>
    </submittedName>
</protein>
<evidence type="ECO:0000313" key="2">
    <source>
        <dbReference type="EMBL" id="WPY00647.1"/>
    </source>
</evidence>
<name>A0ABZ0URI2_9RICK</name>
<evidence type="ECO:0000256" key="1">
    <source>
        <dbReference type="SAM" id="MobiDB-lite"/>
    </source>
</evidence>
<feature type="region of interest" description="Disordered" evidence="1">
    <location>
        <begin position="99"/>
        <end position="155"/>
    </location>
</feature>
<feature type="region of interest" description="Disordered" evidence="1">
    <location>
        <begin position="1"/>
        <end position="83"/>
    </location>
</feature>
<sequence>MSKKTGNDTEAMRTTVNTSTVTSAMNSLVQESTENKEETTKLLSINSANTSTETEYNTDVEQGNTENNSKILNSAGNTNSEFSKVNNVQAGNDITVKQEVQTSTTSENSTSEAAPNENHSVVSESQEQQETQNHHESTQAFAATSESSSSTSSTSNIVNSITQTISPIQDINSTAATSVNLANTNSNDNSTLIISDVTPPDVTPPDVTPPDVTPPDVTPPDVTPPDVTPPDVTPPDNPIPLTIHNLAWDNISYNELLTLSGTASANSSVELRLVDNLGNNVTTIVNVEDDGNWSTNLNRENIETLAAGDISINVNELHNDDIVSSLVQTGVFRPLEIELSDATVSLTEPITTGIVLAGTIINESGHSSVDQWHIHHNGGDLTLDVSSNFNSSWDTYLRVFEQTADGKFGTQIGFNDDGGLGHDNSTTGLDSFLHLGDLAAGDYIIALGVYYMSEAEAVQSISFPNDAPYGNAYHITATGNIEVTGFPIDPGHSANIYSQSIDNGNMQLEFMVTLNQAITNNSGEASMNYQIYSGDTEYHSGQIIFQAGEISHTVVFTSPITDISTINLSSIRVTLDNFSNNIHQNDISSIDFTPQEDLITPIEDHITPIIDDGAVGDANFIDDHH</sequence>